<comment type="caution">
    <text evidence="1">The sequence shown here is derived from an EMBL/GenBank/DDBJ whole genome shotgun (WGS) entry which is preliminary data.</text>
</comment>
<dbReference type="GO" id="GO:0006598">
    <property type="term" value="P:polyamine catabolic process"/>
    <property type="evidence" value="ECO:0007669"/>
    <property type="project" value="TreeGrafter"/>
</dbReference>
<dbReference type="GO" id="GO:0033969">
    <property type="term" value="F:gamma-glutamyl-gamma-aminobutyrate hydrolase activity"/>
    <property type="evidence" value="ECO:0007669"/>
    <property type="project" value="TreeGrafter"/>
</dbReference>
<dbReference type="PANTHER" id="PTHR43235:SF1">
    <property type="entry name" value="GLUTAMINE AMIDOTRANSFERASE PB2B2.05-RELATED"/>
    <property type="match status" value="1"/>
</dbReference>
<protein>
    <submittedName>
        <fullName evidence="1">Gamma-glutamyl-gamma-aminobutyrate hydrolase family protein</fullName>
    </submittedName>
</protein>
<dbReference type="PANTHER" id="PTHR43235">
    <property type="entry name" value="GLUTAMINE AMIDOTRANSFERASE PB2B2.05-RELATED"/>
    <property type="match status" value="1"/>
</dbReference>
<proteinExistence type="predicted"/>
<dbReference type="InterPro" id="IPR044668">
    <property type="entry name" value="PuuD-like"/>
</dbReference>
<dbReference type="AlphaFoldDB" id="A0A9D2PUI5"/>
<dbReference type="EMBL" id="DWWB01000045">
    <property type="protein sequence ID" value="HJC66664.1"/>
    <property type="molecule type" value="Genomic_DNA"/>
</dbReference>
<gene>
    <name evidence="1" type="ORF">H9931_08095</name>
</gene>
<dbReference type="InterPro" id="IPR011697">
    <property type="entry name" value="Peptidase_C26"/>
</dbReference>
<dbReference type="GO" id="GO:0005829">
    <property type="term" value="C:cytosol"/>
    <property type="evidence" value="ECO:0007669"/>
    <property type="project" value="TreeGrafter"/>
</dbReference>
<dbReference type="SUPFAM" id="SSF52317">
    <property type="entry name" value="Class I glutamine amidotransferase-like"/>
    <property type="match status" value="1"/>
</dbReference>
<dbReference type="CDD" id="cd01745">
    <property type="entry name" value="GATase1_2"/>
    <property type="match status" value="1"/>
</dbReference>
<evidence type="ECO:0000313" key="1">
    <source>
        <dbReference type="EMBL" id="HJC66664.1"/>
    </source>
</evidence>
<reference evidence="1" key="2">
    <citation type="submission" date="2021-04" db="EMBL/GenBank/DDBJ databases">
        <authorList>
            <person name="Gilroy R."/>
        </authorList>
    </citation>
    <scope>NUCLEOTIDE SEQUENCE</scope>
    <source>
        <strain evidence="1">CHK198-12963</strain>
    </source>
</reference>
<keyword evidence="1" id="KW-0378">Hydrolase</keyword>
<dbReference type="Proteomes" id="UP000823863">
    <property type="component" value="Unassembled WGS sequence"/>
</dbReference>
<evidence type="ECO:0000313" key="2">
    <source>
        <dbReference type="Proteomes" id="UP000823863"/>
    </source>
</evidence>
<reference evidence="1" key="1">
    <citation type="journal article" date="2021" name="PeerJ">
        <title>Extensive microbial diversity within the chicken gut microbiome revealed by metagenomics and culture.</title>
        <authorList>
            <person name="Gilroy R."/>
            <person name="Ravi A."/>
            <person name="Getino M."/>
            <person name="Pursley I."/>
            <person name="Horton D.L."/>
            <person name="Alikhan N.F."/>
            <person name="Baker D."/>
            <person name="Gharbi K."/>
            <person name="Hall N."/>
            <person name="Watson M."/>
            <person name="Adriaenssens E.M."/>
            <person name="Foster-Nyarko E."/>
            <person name="Jarju S."/>
            <person name="Secka A."/>
            <person name="Antonio M."/>
            <person name="Oren A."/>
            <person name="Chaudhuri R.R."/>
            <person name="La Ragione R."/>
            <person name="Hildebrand F."/>
            <person name="Pallen M.J."/>
        </authorList>
    </citation>
    <scope>NUCLEOTIDE SEQUENCE</scope>
    <source>
        <strain evidence="1">CHK198-12963</strain>
    </source>
</reference>
<name>A0A9D2PUI5_9FIRM</name>
<dbReference type="PROSITE" id="PS51273">
    <property type="entry name" value="GATASE_TYPE_1"/>
    <property type="match status" value="1"/>
</dbReference>
<organism evidence="1 2">
    <name type="scientific">Candidatus Enterocloster excrementigallinarum</name>
    <dbReference type="NCBI Taxonomy" id="2838558"/>
    <lineage>
        <taxon>Bacteria</taxon>
        <taxon>Bacillati</taxon>
        <taxon>Bacillota</taxon>
        <taxon>Clostridia</taxon>
        <taxon>Lachnospirales</taxon>
        <taxon>Lachnospiraceae</taxon>
        <taxon>Enterocloster</taxon>
    </lineage>
</organism>
<dbReference type="Gene3D" id="3.40.50.880">
    <property type="match status" value="1"/>
</dbReference>
<accession>A0A9D2PUI5</accession>
<sequence>MKKPVIGVTPSHEPDSSEINVRFSYLDAVAAGGGIPLVFPLKLEQEDILRLASLCDGFLFTGGPDVHPFRFGEDTHEKCGNVSLYRDSLELALLKIAMEQKKPILGICRGIQLINVGLGGDLYQDLPSQYHPDFPIAHHQPFHYTTFSHQVDIVPGTRLSQLADGASSIPVNSMHHQAIRRVAPSLKVSAYSRDHLVEAVELPDYPYLLAVQWHPEFLWQQEKTSRLLFSSLAQACLL</sequence>
<dbReference type="Pfam" id="PF07722">
    <property type="entry name" value="Peptidase_C26"/>
    <property type="match status" value="1"/>
</dbReference>
<dbReference type="InterPro" id="IPR029062">
    <property type="entry name" value="Class_I_gatase-like"/>
</dbReference>